<dbReference type="PANTHER" id="PTHR43630">
    <property type="entry name" value="POLY-BETA-1,6-N-ACETYL-D-GLUCOSAMINE SYNTHASE"/>
    <property type="match status" value="1"/>
</dbReference>
<dbReference type="InterPro" id="IPR029044">
    <property type="entry name" value="Nucleotide-diphossugar_trans"/>
</dbReference>
<keyword evidence="7 10" id="KW-1133">Transmembrane helix</keyword>
<feature type="transmembrane region" description="Helical" evidence="10">
    <location>
        <begin position="335"/>
        <end position="356"/>
    </location>
</feature>
<keyword evidence="3 10" id="KW-1003">Cell membrane</keyword>
<reference evidence="11 12" key="1">
    <citation type="journal article" date="2021" name="Sci. Rep.">
        <title>Genome analysis of a halophilic bacterium Halomonas malpeensis YU-PRIM-29(T) reveals its exopolysaccharide and pigment producing capabilities.</title>
        <authorList>
            <person name="Athmika"/>
            <person name="Ghate S.D."/>
            <person name="Arun A.B."/>
            <person name="Rao S.S."/>
            <person name="Kumar S.T.A."/>
            <person name="Kandiyil M.K."/>
            <person name="Saptami K."/>
            <person name="Rekha P.D."/>
        </authorList>
    </citation>
    <scope>NUCLEOTIDE SEQUENCE [LARGE SCALE GENOMIC DNA]</scope>
    <source>
        <strain evidence="12">prim 29</strain>
    </source>
</reference>
<protein>
    <recommendedName>
        <fullName evidence="9 10">Poly-beta-1,6-N-acetyl-D-glucosamine synthase</fullName>
        <shortName evidence="10">Poly-beta-1,6-GlcNAc synthase</shortName>
        <ecNumber evidence="10">2.4.1.-</ecNumber>
    </recommendedName>
</protein>
<keyword evidence="6 10" id="KW-0812">Transmembrane</keyword>
<dbReference type="NCBIfam" id="TIGR03937">
    <property type="entry name" value="PgaC_IcaA"/>
    <property type="match status" value="1"/>
</dbReference>
<dbReference type="EC" id="2.4.1.-" evidence="10"/>
<evidence type="ECO:0000256" key="4">
    <source>
        <dbReference type="ARBA" id="ARBA00022676"/>
    </source>
</evidence>
<evidence type="ECO:0000256" key="7">
    <source>
        <dbReference type="ARBA" id="ARBA00022989"/>
    </source>
</evidence>
<evidence type="ECO:0000256" key="2">
    <source>
        <dbReference type="ARBA" id="ARBA00006739"/>
    </source>
</evidence>
<comment type="similarity">
    <text evidence="2 10">Belongs to the glycosyltransferase 2 family.</text>
</comment>
<dbReference type="EMBL" id="WHVL01000006">
    <property type="protein sequence ID" value="MCB8890321.1"/>
    <property type="molecule type" value="Genomic_DNA"/>
</dbReference>
<feature type="transmembrane region" description="Helical" evidence="10">
    <location>
        <begin position="368"/>
        <end position="390"/>
    </location>
</feature>
<keyword evidence="5 10" id="KW-0808">Transferase</keyword>
<evidence type="ECO:0000313" key="11">
    <source>
        <dbReference type="EMBL" id="MCB8890321.1"/>
    </source>
</evidence>
<dbReference type="Proteomes" id="UP001319882">
    <property type="component" value="Unassembled WGS sequence"/>
</dbReference>
<evidence type="ECO:0000256" key="8">
    <source>
        <dbReference type="ARBA" id="ARBA00023136"/>
    </source>
</evidence>
<evidence type="ECO:0000256" key="10">
    <source>
        <dbReference type="RuleBase" id="RU364028"/>
    </source>
</evidence>
<dbReference type="InterPro" id="IPR023853">
    <property type="entry name" value="PGA_PgaC/IcaA"/>
</dbReference>
<dbReference type="PANTHER" id="PTHR43630:SF1">
    <property type="entry name" value="POLY-BETA-1,6-N-ACETYL-D-GLUCOSAMINE SYNTHASE"/>
    <property type="match status" value="1"/>
</dbReference>
<gene>
    <name evidence="11" type="primary">pgaC</name>
    <name evidence="11" type="ORF">GEV37_14475</name>
</gene>
<evidence type="ECO:0000256" key="5">
    <source>
        <dbReference type="ARBA" id="ARBA00022679"/>
    </source>
</evidence>
<dbReference type="CDD" id="cd06423">
    <property type="entry name" value="CESA_like"/>
    <property type="match status" value="1"/>
</dbReference>
<feature type="transmembrane region" description="Helical" evidence="10">
    <location>
        <begin position="293"/>
        <end position="323"/>
    </location>
</feature>
<dbReference type="RefSeq" id="WP_227390990.1">
    <property type="nucleotide sequence ID" value="NZ_JBHSCJ010000008.1"/>
</dbReference>
<comment type="subcellular location">
    <subcellularLocation>
        <location evidence="1 10">Cell membrane</location>
        <topology evidence="1 10">Multi-pass membrane protein</topology>
    </subcellularLocation>
</comment>
<evidence type="ECO:0000313" key="12">
    <source>
        <dbReference type="Proteomes" id="UP001319882"/>
    </source>
</evidence>
<sequence length="424" mass="48662">MNLLDSLAVFTLSYPSVMATIWICGGVYFYLHWERKQPRTTTFQWQAGAPSVSVLLPCYNEGLNVDETVQHLFRQNYPDMEVVAINDGSRDDTLARLTALAAIHPRLTVLDQPNQGKASAMNHGLSCARGEIIVGIDGDAILDYDAVGFMVSHFLSSPRVSGVTGNPRVRTRSTAIGKIQTGEFSAIIGLIKRAQRIYGMVFTISGVICAFRRQALEEIGGWSTDMITEDIDVSWRLQLAGGQVRYEPRAMCWVLMPETLRGLYKQRLRWAQGGGEVFLRYFTQTMRWRNRRFWVLMLEYIVSVIWCYSVLVLMLCWLVTTLLSPWSFPITAGMLSYFGSLLVFISFIQFSVSFYIDSRYDREILKCVYWSIWYPFAYWLLNMTTVIVAFPKAMRRQNGRLATWQSPDRGEMFHEQQADSRDHR</sequence>
<feature type="transmembrane region" description="Helical" evidence="10">
    <location>
        <begin position="12"/>
        <end position="31"/>
    </location>
</feature>
<keyword evidence="8 10" id="KW-0472">Membrane</keyword>
<dbReference type="SUPFAM" id="SSF53448">
    <property type="entry name" value="Nucleotide-diphospho-sugar transferases"/>
    <property type="match status" value="1"/>
</dbReference>
<proteinExistence type="inferred from homology"/>
<keyword evidence="4 10" id="KW-0328">Glycosyltransferase</keyword>
<accession>A0ABS8DVE9</accession>
<evidence type="ECO:0000256" key="1">
    <source>
        <dbReference type="ARBA" id="ARBA00004651"/>
    </source>
</evidence>
<name>A0ABS8DVE9_9GAMM</name>
<comment type="caution">
    <text evidence="11">The sequence shown here is derived from an EMBL/GenBank/DDBJ whole genome shotgun (WGS) entry which is preliminary data.</text>
</comment>
<organism evidence="11 12">
    <name type="scientific">Vreelandella malpeensis</name>
    <dbReference type="NCBI Taxonomy" id="1172368"/>
    <lineage>
        <taxon>Bacteria</taxon>
        <taxon>Pseudomonadati</taxon>
        <taxon>Pseudomonadota</taxon>
        <taxon>Gammaproteobacteria</taxon>
        <taxon>Oceanospirillales</taxon>
        <taxon>Halomonadaceae</taxon>
        <taxon>Vreelandella</taxon>
    </lineage>
</organism>
<dbReference type="Pfam" id="PF13641">
    <property type="entry name" value="Glyco_tranf_2_3"/>
    <property type="match status" value="1"/>
</dbReference>
<evidence type="ECO:0000256" key="9">
    <source>
        <dbReference type="NCBIfam" id="TIGR03937"/>
    </source>
</evidence>
<keyword evidence="12" id="KW-1185">Reference proteome</keyword>
<dbReference type="Gene3D" id="3.90.550.10">
    <property type="entry name" value="Spore Coat Polysaccharide Biosynthesis Protein SpsA, Chain A"/>
    <property type="match status" value="1"/>
</dbReference>
<evidence type="ECO:0000256" key="6">
    <source>
        <dbReference type="ARBA" id="ARBA00022692"/>
    </source>
</evidence>
<evidence type="ECO:0000256" key="3">
    <source>
        <dbReference type="ARBA" id="ARBA00022475"/>
    </source>
</evidence>